<dbReference type="InterPro" id="IPR005091">
    <property type="entry name" value="MSP1b"/>
</dbReference>
<comment type="caution">
    <text evidence="1">The sequence shown here is derived from an EMBL/GenBank/DDBJ whole genome shotgun (WGS) entry which is preliminary data.</text>
</comment>
<dbReference type="Pfam" id="PF03429">
    <property type="entry name" value="MSP1b"/>
    <property type="match status" value="1"/>
</dbReference>
<protein>
    <submittedName>
        <fullName evidence="1">Uncharacterized protein</fullName>
    </submittedName>
</protein>
<accession>A0A6A6K017</accession>
<keyword evidence="2" id="KW-1185">Reference proteome</keyword>
<gene>
    <name evidence="1" type="ORF">GH714_042507</name>
</gene>
<dbReference type="AlphaFoldDB" id="A0A6A6K017"/>
<proteinExistence type="predicted"/>
<reference evidence="1 2" key="1">
    <citation type="journal article" date="2020" name="Mol. Plant">
        <title>The Chromosome-Based Rubber Tree Genome Provides New Insights into Spurge Genome Evolution and Rubber Biosynthesis.</title>
        <authorList>
            <person name="Liu J."/>
            <person name="Shi C."/>
            <person name="Shi C.C."/>
            <person name="Li W."/>
            <person name="Zhang Q.J."/>
            <person name="Zhang Y."/>
            <person name="Li K."/>
            <person name="Lu H.F."/>
            <person name="Shi C."/>
            <person name="Zhu S.T."/>
            <person name="Xiao Z.Y."/>
            <person name="Nan H."/>
            <person name="Yue Y."/>
            <person name="Zhu X.G."/>
            <person name="Wu Y."/>
            <person name="Hong X.N."/>
            <person name="Fan G.Y."/>
            <person name="Tong Y."/>
            <person name="Zhang D."/>
            <person name="Mao C.L."/>
            <person name="Liu Y.L."/>
            <person name="Hao S.J."/>
            <person name="Liu W.Q."/>
            <person name="Lv M.Q."/>
            <person name="Zhang H.B."/>
            <person name="Liu Y."/>
            <person name="Hu-Tang G.R."/>
            <person name="Wang J.P."/>
            <person name="Wang J.H."/>
            <person name="Sun Y.H."/>
            <person name="Ni S.B."/>
            <person name="Chen W.B."/>
            <person name="Zhang X.C."/>
            <person name="Jiao Y.N."/>
            <person name="Eichler E.E."/>
            <person name="Li G.H."/>
            <person name="Liu X."/>
            <person name="Gao L.Z."/>
        </authorList>
    </citation>
    <scope>NUCLEOTIDE SEQUENCE [LARGE SCALE GENOMIC DNA]</scope>
    <source>
        <strain evidence="2">cv. GT1</strain>
        <tissue evidence="1">Leaf</tissue>
    </source>
</reference>
<dbReference type="Proteomes" id="UP000467840">
    <property type="component" value="Unassembled WGS sequence"/>
</dbReference>
<organism evidence="1 2">
    <name type="scientific">Hevea brasiliensis</name>
    <name type="common">Para rubber tree</name>
    <name type="synonym">Siphonia brasiliensis</name>
    <dbReference type="NCBI Taxonomy" id="3981"/>
    <lineage>
        <taxon>Eukaryota</taxon>
        <taxon>Viridiplantae</taxon>
        <taxon>Streptophyta</taxon>
        <taxon>Embryophyta</taxon>
        <taxon>Tracheophyta</taxon>
        <taxon>Spermatophyta</taxon>
        <taxon>Magnoliopsida</taxon>
        <taxon>eudicotyledons</taxon>
        <taxon>Gunneridae</taxon>
        <taxon>Pentapetalae</taxon>
        <taxon>rosids</taxon>
        <taxon>fabids</taxon>
        <taxon>Malpighiales</taxon>
        <taxon>Euphorbiaceae</taxon>
        <taxon>Crotonoideae</taxon>
        <taxon>Micrandreae</taxon>
        <taxon>Hevea</taxon>
    </lineage>
</organism>
<name>A0A6A6K017_HEVBR</name>
<sequence>MAMGGDVKAERTQQVNKAIDEATQIFTKLRDAGAISQEEMNQYVKSFAPQEPAKSAKDLVDSVVSGISSVASRLAHGVVTIGQAIGEQQVSQSVKDLLSAPAADCKAVDEAMSKAANDNNVTAETLIGATVKACSTEQAQQTKGAAGIDQNTLQEAQQTKGAAGIDQNTLQEAAAGLASAVNEAGQISSLNQAETQIAQGQQQQSGGWSRGLVAISSSANSAVSSAVKSHVPRRYHCESESHTARASSKTDAAGREALCAAAARLDEWVNTFFASVDDINCSIAPSTYIRPMSGCLGVYVQGATRGGPAV</sequence>
<evidence type="ECO:0000313" key="1">
    <source>
        <dbReference type="EMBL" id="KAF2281683.1"/>
    </source>
</evidence>
<dbReference type="EMBL" id="JAAGAX010000511">
    <property type="protein sequence ID" value="KAF2281683.1"/>
    <property type="molecule type" value="Genomic_DNA"/>
</dbReference>
<evidence type="ECO:0000313" key="2">
    <source>
        <dbReference type="Proteomes" id="UP000467840"/>
    </source>
</evidence>